<dbReference type="InterPro" id="IPR000277">
    <property type="entry name" value="Cys/Met-Metab_PyrdxlP-dep_enz"/>
</dbReference>
<accession>A0ABX8SIZ2</accession>
<evidence type="ECO:0000256" key="4">
    <source>
        <dbReference type="RuleBase" id="RU362118"/>
    </source>
</evidence>
<dbReference type="PIRSF" id="PIRSF001434">
    <property type="entry name" value="CGS"/>
    <property type="match status" value="1"/>
</dbReference>
<dbReference type="Pfam" id="PF01053">
    <property type="entry name" value="Cys_Met_Meta_PP"/>
    <property type="match status" value="1"/>
</dbReference>
<dbReference type="Proteomes" id="UP000824504">
    <property type="component" value="Chromosome"/>
</dbReference>
<dbReference type="CDD" id="cd00614">
    <property type="entry name" value="CGS_like"/>
    <property type="match status" value="1"/>
</dbReference>
<organism evidence="5 6">
    <name type="scientific">Tessaracoccus palaemonis</name>
    <dbReference type="NCBI Taxonomy" id="2829499"/>
    <lineage>
        <taxon>Bacteria</taxon>
        <taxon>Bacillati</taxon>
        <taxon>Actinomycetota</taxon>
        <taxon>Actinomycetes</taxon>
        <taxon>Propionibacteriales</taxon>
        <taxon>Propionibacteriaceae</taxon>
        <taxon>Tessaracoccus</taxon>
    </lineage>
</organism>
<comment type="similarity">
    <text evidence="2 4">Belongs to the trans-sulfuration enzymes family.</text>
</comment>
<evidence type="ECO:0000256" key="1">
    <source>
        <dbReference type="ARBA" id="ARBA00001933"/>
    </source>
</evidence>
<name>A0ABX8SIZ2_9ACTN</name>
<protein>
    <submittedName>
        <fullName evidence="5">PLP-dependent transferase</fullName>
    </submittedName>
</protein>
<dbReference type="RefSeq" id="WP_219083178.1">
    <property type="nucleotide sequence ID" value="NZ_CP079216.1"/>
</dbReference>
<dbReference type="PANTHER" id="PTHR11808:SF75">
    <property type="entry name" value="CYSTATHIONINE GAMMA-SYNTHASE"/>
    <property type="match status" value="1"/>
</dbReference>
<comment type="cofactor">
    <cofactor evidence="1 4">
        <name>pyridoxal 5'-phosphate</name>
        <dbReference type="ChEBI" id="CHEBI:597326"/>
    </cofactor>
</comment>
<dbReference type="EMBL" id="CP079216">
    <property type="protein sequence ID" value="QXT63352.1"/>
    <property type="molecule type" value="Genomic_DNA"/>
</dbReference>
<dbReference type="PROSITE" id="PS00868">
    <property type="entry name" value="CYS_MET_METAB_PP"/>
    <property type="match status" value="1"/>
</dbReference>
<keyword evidence="5" id="KW-0808">Transferase</keyword>
<proteinExistence type="inferred from homology"/>
<sequence length="388" mass="40833">MAELGRWTRGMRAGMGADPAYRAVVPPIYLSTNYVFPDPSTAGPYDYSRSSNPTRDQLTDALATLEGGVGATAVGTGLAAVTLIAEAFVPGGGRAIVQHDSYGGTWRLFSYLASQGRFDVEFVDFNDETAFAEALGRGADLVWIETPSNPLLRITDLAATAEAAHAVGAVVAADNTFLTPLLQRPLEHGVDIVVHSTTKFINGHSDVVGGAAIAADPQVHERLRMWANALGLTAGAFDSYLALRGLRTLDARLRVHAENTSALMTLLDGHPAVSKLHWPGLKSHPQHRLAKRQQSGFGSLFSLELAGGAPAVAAFLDGLQIFHLAESLGGVESLICVPATMTHAGMTPEARAEAGISDGLLRFSVGVESADDLMTVVDEALARALAVS</sequence>
<evidence type="ECO:0000256" key="2">
    <source>
        <dbReference type="ARBA" id="ARBA00009077"/>
    </source>
</evidence>
<reference evidence="5 6" key="1">
    <citation type="submission" date="2021-07" db="EMBL/GenBank/DDBJ databases">
        <title>complete genome sequencing of Tessaracoccus sp.J1M15.</title>
        <authorList>
            <person name="Bae J.-W."/>
            <person name="Kim D.-y."/>
        </authorList>
    </citation>
    <scope>NUCLEOTIDE SEQUENCE [LARGE SCALE GENOMIC DNA]</scope>
    <source>
        <strain evidence="5 6">J1M15</strain>
    </source>
</reference>
<evidence type="ECO:0000313" key="5">
    <source>
        <dbReference type="EMBL" id="QXT63352.1"/>
    </source>
</evidence>
<dbReference type="GO" id="GO:0016740">
    <property type="term" value="F:transferase activity"/>
    <property type="evidence" value="ECO:0007669"/>
    <property type="project" value="UniProtKB-KW"/>
</dbReference>
<evidence type="ECO:0000256" key="3">
    <source>
        <dbReference type="ARBA" id="ARBA00022898"/>
    </source>
</evidence>
<dbReference type="InterPro" id="IPR054542">
    <property type="entry name" value="Cys_met_metab_PP"/>
</dbReference>
<keyword evidence="3 4" id="KW-0663">Pyridoxal phosphate</keyword>
<gene>
    <name evidence="5" type="ORF">KDB89_02380</name>
</gene>
<evidence type="ECO:0000313" key="6">
    <source>
        <dbReference type="Proteomes" id="UP000824504"/>
    </source>
</evidence>
<keyword evidence="6" id="KW-1185">Reference proteome</keyword>
<dbReference type="PANTHER" id="PTHR11808">
    <property type="entry name" value="TRANS-SULFURATION ENZYME FAMILY MEMBER"/>
    <property type="match status" value="1"/>
</dbReference>